<proteinExistence type="predicted"/>
<dbReference type="Gene3D" id="2.60.40.640">
    <property type="match status" value="1"/>
</dbReference>
<protein>
    <submittedName>
        <fullName evidence="1">Uncharacterized protein</fullName>
    </submittedName>
</protein>
<gene>
    <name evidence="1" type="ORF">Fcan01_16099</name>
</gene>
<comment type="caution">
    <text evidence="1">The sequence shown here is derived from an EMBL/GenBank/DDBJ whole genome shotgun (WGS) entry which is preliminary data.</text>
</comment>
<accession>A0A226DUW2</accession>
<reference evidence="1 2" key="1">
    <citation type="submission" date="2015-12" db="EMBL/GenBank/DDBJ databases">
        <title>The genome of Folsomia candida.</title>
        <authorList>
            <person name="Faddeeva A."/>
            <person name="Derks M.F."/>
            <person name="Anvar Y."/>
            <person name="Smit S."/>
            <person name="Van Straalen N."/>
            <person name="Roelofs D."/>
        </authorList>
    </citation>
    <scope>NUCLEOTIDE SEQUENCE [LARGE SCALE GENOMIC DNA]</scope>
    <source>
        <strain evidence="1 2">VU population</strain>
        <tissue evidence="1">Whole body</tissue>
    </source>
</reference>
<sequence length="384" mass="42924">MLTSAGVGIPFLVDSLISRSCTENEPILAEIVLTENMCSHTICGVVHLKQPITSNTDSIQPKWTFYALAIELEGRVTITSSREKCVSPMQELNPKLNSELICNSEVFALVAGSPHGLLRTGVRPNTPQFFLELNQTTFPFTIQLPQGQGKLMSSLESPHLSISYALVLFARTPRGYDRLDYHPVKVSDQTLVTFPTPLEHIMVDKSNQSLTIWPASLPKYSLDKDPDLFFTLFANLDVLDDKIELLVKLINSLKFVWDTMDYNLVAFKLGLQEGKCASRKHRGWFVERNYGIKLTPKDKSSSGLTIQYFVNANIFMPWETVPSGTMELIREIRVRAGSLPVPTPSRAQRSTTSGRLSRFLSGSVSSLRSLFPRPTQQFGHDASL</sequence>
<evidence type="ECO:0000313" key="1">
    <source>
        <dbReference type="EMBL" id="OXA49285.1"/>
    </source>
</evidence>
<name>A0A226DUW2_FOLCA</name>
<evidence type="ECO:0000313" key="2">
    <source>
        <dbReference type="Proteomes" id="UP000198287"/>
    </source>
</evidence>
<dbReference type="EMBL" id="LNIX01000010">
    <property type="protein sequence ID" value="OXA49285.1"/>
    <property type="molecule type" value="Genomic_DNA"/>
</dbReference>
<keyword evidence="2" id="KW-1185">Reference proteome</keyword>
<dbReference type="Proteomes" id="UP000198287">
    <property type="component" value="Unassembled WGS sequence"/>
</dbReference>
<dbReference type="AlphaFoldDB" id="A0A226DUW2"/>
<dbReference type="InterPro" id="IPR014752">
    <property type="entry name" value="Arrestin-like_C"/>
</dbReference>
<organism evidence="1 2">
    <name type="scientific">Folsomia candida</name>
    <name type="common">Springtail</name>
    <dbReference type="NCBI Taxonomy" id="158441"/>
    <lineage>
        <taxon>Eukaryota</taxon>
        <taxon>Metazoa</taxon>
        <taxon>Ecdysozoa</taxon>
        <taxon>Arthropoda</taxon>
        <taxon>Hexapoda</taxon>
        <taxon>Collembola</taxon>
        <taxon>Entomobryomorpha</taxon>
        <taxon>Isotomoidea</taxon>
        <taxon>Isotomidae</taxon>
        <taxon>Proisotominae</taxon>
        <taxon>Folsomia</taxon>
    </lineage>
</organism>